<dbReference type="AlphaFoldDB" id="A0A5J4U4T0"/>
<evidence type="ECO:0000313" key="2">
    <source>
        <dbReference type="Proteomes" id="UP000324800"/>
    </source>
</evidence>
<proteinExistence type="predicted"/>
<feature type="non-terminal residue" evidence="1">
    <location>
        <position position="1"/>
    </location>
</feature>
<name>A0A5J4U4T0_9EUKA</name>
<organism evidence="1 2">
    <name type="scientific">Streblomastix strix</name>
    <dbReference type="NCBI Taxonomy" id="222440"/>
    <lineage>
        <taxon>Eukaryota</taxon>
        <taxon>Metamonada</taxon>
        <taxon>Preaxostyla</taxon>
        <taxon>Oxymonadida</taxon>
        <taxon>Streblomastigidae</taxon>
        <taxon>Streblomastix</taxon>
    </lineage>
</organism>
<sequence>LNSPVGVFTMHHQYGIVPLVELESQPRKIPLQFPTAERDILNPSLQS</sequence>
<dbReference type="EMBL" id="SNRW01020754">
    <property type="protein sequence ID" value="KAA6365160.1"/>
    <property type="molecule type" value="Genomic_DNA"/>
</dbReference>
<evidence type="ECO:0000313" key="1">
    <source>
        <dbReference type="EMBL" id="KAA6365160.1"/>
    </source>
</evidence>
<comment type="caution">
    <text evidence="1">The sequence shown here is derived from an EMBL/GenBank/DDBJ whole genome shotgun (WGS) entry which is preliminary data.</text>
</comment>
<gene>
    <name evidence="1" type="ORF">EZS28_039312</name>
</gene>
<reference evidence="1 2" key="1">
    <citation type="submission" date="2019-03" db="EMBL/GenBank/DDBJ databases">
        <title>Single cell metagenomics reveals metabolic interactions within the superorganism composed of flagellate Streblomastix strix and complex community of Bacteroidetes bacteria on its surface.</title>
        <authorList>
            <person name="Treitli S.C."/>
            <person name="Kolisko M."/>
            <person name="Husnik F."/>
            <person name="Keeling P."/>
            <person name="Hampl V."/>
        </authorList>
    </citation>
    <scope>NUCLEOTIDE SEQUENCE [LARGE SCALE GENOMIC DNA]</scope>
    <source>
        <strain evidence="1">ST1C</strain>
    </source>
</reference>
<protein>
    <submittedName>
        <fullName evidence="1">Uncharacterized protein</fullName>
    </submittedName>
</protein>
<dbReference type="Proteomes" id="UP000324800">
    <property type="component" value="Unassembled WGS sequence"/>
</dbReference>
<accession>A0A5J4U4T0</accession>